<dbReference type="Gene3D" id="1.20.1070.10">
    <property type="entry name" value="Rhodopsin 7-helix transmembrane proteins"/>
    <property type="match status" value="2"/>
</dbReference>
<feature type="transmembrane region" description="Helical" evidence="1">
    <location>
        <begin position="208"/>
        <end position="230"/>
    </location>
</feature>
<feature type="transmembrane region" description="Helical" evidence="1">
    <location>
        <begin position="236"/>
        <end position="254"/>
    </location>
</feature>
<feature type="transmembrane region" description="Helical" evidence="1">
    <location>
        <begin position="161"/>
        <end position="188"/>
    </location>
</feature>
<dbReference type="VEuPathDB" id="VectorBase:BGLB026844"/>
<dbReference type="KEGG" id="bgt:106053871"/>
<organism evidence="2 3">
    <name type="scientific">Biomphalaria glabrata</name>
    <name type="common">Bloodfluke planorb</name>
    <name type="synonym">Freshwater snail</name>
    <dbReference type="NCBI Taxonomy" id="6526"/>
    <lineage>
        <taxon>Eukaryota</taxon>
        <taxon>Metazoa</taxon>
        <taxon>Spiralia</taxon>
        <taxon>Lophotrochozoa</taxon>
        <taxon>Mollusca</taxon>
        <taxon>Gastropoda</taxon>
        <taxon>Heterobranchia</taxon>
        <taxon>Euthyneura</taxon>
        <taxon>Panpulmonata</taxon>
        <taxon>Hygrophila</taxon>
        <taxon>Lymnaeoidea</taxon>
        <taxon>Planorbidae</taxon>
        <taxon>Biomphalaria</taxon>
    </lineage>
</organism>
<feature type="transmembrane region" description="Helical" evidence="1">
    <location>
        <begin position="86"/>
        <end position="107"/>
    </location>
</feature>
<protein>
    <recommendedName>
        <fullName evidence="4">G-protein coupled receptors family 2 profile 2 domain-containing protein</fullName>
    </recommendedName>
</protein>
<evidence type="ECO:0000313" key="3">
    <source>
        <dbReference type="Proteomes" id="UP000076420"/>
    </source>
</evidence>
<dbReference type="PANTHER" id="PTHR45902">
    <property type="entry name" value="LATROPHILIN RECEPTOR-LIKE PROTEIN A"/>
    <property type="match status" value="1"/>
</dbReference>
<keyword evidence="1" id="KW-0812">Transmembrane</keyword>
<evidence type="ECO:0000313" key="2">
    <source>
        <dbReference type="EnsemblMetazoa" id="BGLB026844-PA"/>
    </source>
</evidence>
<dbReference type="VEuPathDB" id="VectorBase:BGLAX_039270"/>
<keyword evidence="1" id="KW-1133">Transmembrane helix</keyword>
<reference evidence="2" key="1">
    <citation type="submission" date="2020-05" db="UniProtKB">
        <authorList>
            <consortium name="EnsemblMetazoa"/>
        </authorList>
    </citation>
    <scope>IDENTIFICATION</scope>
    <source>
        <strain evidence="2">BB02</strain>
    </source>
</reference>
<dbReference type="EnsemblMetazoa" id="BGLB026844-RA">
    <property type="protein sequence ID" value="BGLB026844-PA"/>
    <property type="gene ID" value="BGLB026844"/>
</dbReference>
<evidence type="ECO:0000256" key="1">
    <source>
        <dbReference type="SAM" id="Phobius"/>
    </source>
</evidence>
<dbReference type="InterPro" id="IPR053231">
    <property type="entry name" value="GPCR_LN-TM7"/>
</dbReference>
<dbReference type="PANTHER" id="PTHR45902:SF1">
    <property type="entry name" value="LATROPHILIN RECEPTOR-LIKE PROTEIN A"/>
    <property type="match status" value="1"/>
</dbReference>
<feature type="transmembrane region" description="Helical" evidence="1">
    <location>
        <begin position="56"/>
        <end position="74"/>
    </location>
</feature>
<keyword evidence="1" id="KW-0472">Membrane</keyword>
<dbReference type="AlphaFoldDB" id="A0A2C9L427"/>
<evidence type="ECO:0008006" key="4">
    <source>
        <dbReference type="Google" id="ProtNLM"/>
    </source>
</evidence>
<sequence>MLCKYVSINATEYQLTVNDTLTPPDVSIAIDFNVTKILIKDNKDLIMAEVTDDGRLNVLSAVSLLLTMLTYLIVPELRTMAGLNNFFLSCSLLLAQVFSLASGWVYAEHLQKSFEDVPEELSLTNFLYVTCMGDMRNYTEQQSFSPKLYGRTSPSSLATNWGITVAAPVLIITAANVTFFLKVVYTIYKVRRTLQSMEAVGSDFDFKIYMKLSTVTGIFWIVAFLGESMANDTLKLMSVVLNGLQGVAIFYSFVCNRRVLMYWKTFYKDINNVIAKAMGTISPLQKRVYYNTLQINNPKALV</sequence>
<proteinExistence type="predicted"/>
<name>A0A2C9L427_BIOGL</name>
<accession>A0A2C9L427</accession>
<dbReference type="Proteomes" id="UP000076420">
    <property type="component" value="Unassembled WGS sequence"/>
</dbReference>
<gene>
    <name evidence="2" type="primary">106053871</name>
</gene>